<dbReference type="PANTHER" id="PTHR24567">
    <property type="entry name" value="CRP FAMILY TRANSCRIPTIONAL REGULATORY PROTEIN"/>
    <property type="match status" value="1"/>
</dbReference>
<evidence type="ECO:0000256" key="1">
    <source>
        <dbReference type="ARBA" id="ARBA00023015"/>
    </source>
</evidence>
<dbReference type="InterPro" id="IPR036388">
    <property type="entry name" value="WH-like_DNA-bd_sf"/>
</dbReference>
<dbReference type="InterPro" id="IPR018490">
    <property type="entry name" value="cNMP-bd_dom_sf"/>
</dbReference>
<proteinExistence type="predicted"/>
<dbReference type="Gene3D" id="1.10.10.10">
    <property type="entry name" value="Winged helix-like DNA-binding domain superfamily/Winged helix DNA-binding domain"/>
    <property type="match status" value="1"/>
</dbReference>
<dbReference type="RefSeq" id="WP_058965587.1">
    <property type="nucleotide sequence ID" value="NZ_CABKVM010000018.1"/>
</dbReference>
<dbReference type="InterPro" id="IPR050397">
    <property type="entry name" value="Env_Response_Regulators"/>
</dbReference>
<dbReference type="PRINTS" id="PR00034">
    <property type="entry name" value="HTHCRP"/>
</dbReference>
<dbReference type="SMART" id="SM00419">
    <property type="entry name" value="HTH_CRP"/>
    <property type="match status" value="1"/>
</dbReference>
<dbReference type="PANTHER" id="PTHR24567:SF74">
    <property type="entry name" value="HTH-TYPE TRANSCRIPTIONAL REGULATOR ARCR"/>
    <property type="match status" value="1"/>
</dbReference>
<dbReference type="STRING" id="1650663.GCA_001486665_02575"/>
<evidence type="ECO:0000256" key="3">
    <source>
        <dbReference type="ARBA" id="ARBA00023163"/>
    </source>
</evidence>
<reference evidence="5 6" key="1">
    <citation type="submission" date="2019-03" db="EMBL/GenBank/DDBJ databases">
        <title>Genomic Encyclopedia of Type Strains, Phase IV (KMG-IV): sequencing the most valuable type-strain genomes for metagenomic binning, comparative biology and taxonomic classification.</title>
        <authorList>
            <person name="Goeker M."/>
        </authorList>
    </citation>
    <scope>NUCLEOTIDE SEQUENCE [LARGE SCALE GENOMIC DNA]</scope>
    <source>
        <strain evidence="5 6">DSM 100451</strain>
    </source>
</reference>
<dbReference type="SUPFAM" id="SSF51206">
    <property type="entry name" value="cAMP-binding domain-like"/>
    <property type="match status" value="1"/>
</dbReference>
<dbReference type="GO" id="GO:0005829">
    <property type="term" value="C:cytosol"/>
    <property type="evidence" value="ECO:0007669"/>
    <property type="project" value="TreeGrafter"/>
</dbReference>
<dbReference type="CDD" id="cd00038">
    <property type="entry name" value="CAP_ED"/>
    <property type="match status" value="1"/>
</dbReference>
<dbReference type="OrthoDB" id="9776746at2"/>
<dbReference type="GO" id="GO:0003700">
    <property type="term" value="F:DNA-binding transcription factor activity"/>
    <property type="evidence" value="ECO:0007669"/>
    <property type="project" value="TreeGrafter"/>
</dbReference>
<dbReference type="InterPro" id="IPR014710">
    <property type="entry name" value="RmlC-like_jellyroll"/>
</dbReference>
<dbReference type="InterPro" id="IPR000595">
    <property type="entry name" value="cNMP-bd_dom"/>
</dbReference>
<keyword evidence="1" id="KW-0805">Transcription regulation</keyword>
<gene>
    <name evidence="5" type="ORF">EDD77_11356</name>
</gene>
<dbReference type="SUPFAM" id="SSF46785">
    <property type="entry name" value="Winged helix' DNA-binding domain"/>
    <property type="match status" value="1"/>
</dbReference>
<evidence type="ECO:0000256" key="2">
    <source>
        <dbReference type="ARBA" id="ARBA00023125"/>
    </source>
</evidence>
<accession>A0A4R1QRG3</accession>
<dbReference type="Gene3D" id="2.60.120.10">
    <property type="entry name" value="Jelly Rolls"/>
    <property type="match status" value="1"/>
</dbReference>
<dbReference type="InterPro" id="IPR012318">
    <property type="entry name" value="HTH_CRP"/>
</dbReference>
<sequence>MEFYEYLPFWPKLTREQQQFLAQNVTLHHVTKGEVVHNGSEDCVGPLIVVHGQLRGYSFSDEGREVTLYRLFERDVCILSAYCMLNSLQFDISVQAEKDCVLYRIPAPVYKKLMQESAPVANYTTELIASRFSDVMWLLDQILYKHLDSRLAAFLVGEAQLNDTTELRLTHEEIAHHLGSAREVVTRMLKYFQTEKMVLIARGCITLLDMDKLRAVAKDSLR</sequence>
<dbReference type="InterPro" id="IPR036390">
    <property type="entry name" value="WH_DNA-bd_sf"/>
</dbReference>
<dbReference type="GO" id="GO:0003677">
    <property type="term" value="F:DNA binding"/>
    <property type="evidence" value="ECO:0007669"/>
    <property type="project" value="UniProtKB-KW"/>
</dbReference>
<dbReference type="GeneID" id="97381331"/>
<organism evidence="5 6">
    <name type="scientific">Allofournierella massiliensis</name>
    <dbReference type="NCBI Taxonomy" id="1650663"/>
    <lineage>
        <taxon>Bacteria</taxon>
        <taxon>Bacillati</taxon>
        <taxon>Bacillota</taxon>
        <taxon>Clostridia</taxon>
        <taxon>Eubacteriales</taxon>
        <taxon>Oscillospiraceae</taxon>
        <taxon>Allofournierella</taxon>
    </lineage>
</organism>
<keyword evidence="3" id="KW-0804">Transcription</keyword>
<name>A0A4R1QRG3_9FIRM</name>
<evidence type="ECO:0000259" key="4">
    <source>
        <dbReference type="PROSITE" id="PS51063"/>
    </source>
</evidence>
<keyword evidence="2" id="KW-0238">DNA-binding</keyword>
<evidence type="ECO:0000313" key="6">
    <source>
        <dbReference type="Proteomes" id="UP000295184"/>
    </source>
</evidence>
<dbReference type="AlphaFoldDB" id="A0A4R1QRG3"/>
<feature type="domain" description="HTH crp-type" evidence="4">
    <location>
        <begin position="145"/>
        <end position="211"/>
    </location>
</feature>
<dbReference type="Pfam" id="PF00027">
    <property type="entry name" value="cNMP_binding"/>
    <property type="match status" value="1"/>
</dbReference>
<protein>
    <submittedName>
        <fullName evidence="5">CRP/FNR family transcriptional regulator</fullName>
    </submittedName>
</protein>
<dbReference type="Pfam" id="PF13545">
    <property type="entry name" value="HTH_Crp_2"/>
    <property type="match status" value="1"/>
</dbReference>
<comment type="caution">
    <text evidence="5">The sequence shown here is derived from an EMBL/GenBank/DDBJ whole genome shotgun (WGS) entry which is preliminary data.</text>
</comment>
<dbReference type="Proteomes" id="UP000295184">
    <property type="component" value="Unassembled WGS sequence"/>
</dbReference>
<evidence type="ECO:0000313" key="5">
    <source>
        <dbReference type="EMBL" id="TCL56398.1"/>
    </source>
</evidence>
<dbReference type="EMBL" id="SLUM01000013">
    <property type="protein sequence ID" value="TCL56398.1"/>
    <property type="molecule type" value="Genomic_DNA"/>
</dbReference>
<dbReference type="PROSITE" id="PS51063">
    <property type="entry name" value="HTH_CRP_2"/>
    <property type="match status" value="1"/>
</dbReference>